<keyword evidence="2" id="KW-0472">Membrane</keyword>
<name>A0A8R2C690_BOMMO</name>
<keyword evidence="4" id="KW-1185">Reference proteome</keyword>
<accession>A0A8R2C690</accession>
<dbReference type="PANTHER" id="PTHR34494:SF1">
    <property type="entry name" value="PROTEIN CBG25024"/>
    <property type="match status" value="1"/>
</dbReference>
<feature type="transmembrane region" description="Helical" evidence="2">
    <location>
        <begin position="665"/>
        <end position="694"/>
    </location>
</feature>
<dbReference type="KEGG" id="bmor:101743076"/>
<feature type="compositionally biased region" description="Low complexity" evidence="1">
    <location>
        <begin position="309"/>
        <end position="328"/>
    </location>
</feature>
<feature type="transmembrane region" description="Helical" evidence="2">
    <location>
        <begin position="606"/>
        <end position="624"/>
    </location>
</feature>
<sequence length="698" mass="80328">MGFMSNFVNSIPGAGHIKGLYHYAKGEKKEAKEAMYQSTRSLMVIGAGTVGGPGVAIATGMATDAVASAFMGEEKGLIESCSNIGSDLLSNTNPTSSILKAGAQLGFDGLSGYGGGYSGGASKSSAGAFGKIMKRGTEQSIQKSARMSAVASSIAFKTLQTSKLERQAEQVREVRKIDRKWREREHERESTEEDQESECTRSEELQRVLRKVKVQHREPESYWKKQHKAYWKSIREQDVLYETSSDYEEKEYWEYRKHVILPRKREISGREPYLSKPYSMYDQSENKQNNQRKPLKSKNQQESEKKEQQANSEKQNRNTSGSTSVSSQPPQPPQGNKDNNKKGGKNKEPTFFENFLALLRKILNIVYGNKSEPFSSIFQALSKEDRKYLAKVLKPLVSSGTLEVVIELVIRMFQQHFPQDISFLNFISLLEFIQTYVTEELKDRTLISSGTETEEAEMSPTERRDKIISEIASEEDIVQNLIEQFDELKIVIKNETKAWDEQFPNFRDIFAAVYHYFKHRKLPHGARILSVKEYYDWIRKYLKAVEQTQKLTELKKSKDQKYVREKFEPEFRRRFKLVLSCHEGELVLSSAYVVTGMLPDDKEKHVIFLIADILTMFTAVYLLYTFRNVLCNSLVLVLNLPLLVAICVFNCTAFIVNFLLNTLIFLFFCLIFILKVFLNLLLIFVFVWYFFFYLPDQR</sequence>
<dbReference type="Proteomes" id="UP000005204">
    <property type="component" value="Unassembled WGS sequence"/>
</dbReference>
<proteinExistence type="predicted"/>
<reference evidence="3" key="2">
    <citation type="submission" date="2022-06" db="UniProtKB">
        <authorList>
            <consortium name="EnsemblMetazoa"/>
        </authorList>
    </citation>
    <scope>IDENTIFICATION</scope>
    <source>
        <strain evidence="3">p50T (Dazao)</strain>
    </source>
</reference>
<evidence type="ECO:0000313" key="3">
    <source>
        <dbReference type="EnsemblMetazoa" id="XP_012546322.2"/>
    </source>
</evidence>
<organism evidence="3 4">
    <name type="scientific">Bombyx mori</name>
    <name type="common">Silk moth</name>
    <dbReference type="NCBI Taxonomy" id="7091"/>
    <lineage>
        <taxon>Eukaryota</taxon>
        <taxon>Metazoa</taxon>
        <taxon>Ecdysozoa</taxon>
        <taxon>Arthropoda</taxon>
        <taxon>Hexapoda</taxon>
        <taxon>Insecta</taxon>
        <taxon>Pterygota</taxon>
        <taxon>Neoptera</taxon>
        <taxon>Endopterygota</taxon>
        <taxon>Lepidoptera</taxon>
        <taxon>Glossata</taxon>
        <taxon>Ditrysia</taxon>
        <taxon>Bombycoidea</taxon>
        <taxon>Bombycidae</taxon>
        <taxon>Bombycinae</taxon>
        <taxon>Bombyx</taxon>
    </lineage>
</organism>
<dbReference type="AlphaFoldDB" id="A0A8R2C690"/>
<dbReference type="RefSeq" id="XP_004926757.2">
    <property type="nucleotide sequence ID" value="XM_004926700.5"/>
</dbReference>
<evidence type="ECO:0000256" key="2">
    <source>
        <dbReference type="SAM" id="Phobius"/>
    </source>
</evidence>
<keyword evidence="2" id="KW-0812">Transmembrane</keyword>
<reference evidence="4" key="1">
    <citation type="journal article" date="2008" name="Insect Biochem. Mol. Biol.">
        <title>The genome of a lepidopteran model insect, the silkworm Bombyx mori.</title>
        <authorList>
            <consortium name="International Silkworm Genome Consortium"/>
        </authorList>
    </citation>
    <scope>NUCLEOTIDE SEQUENCE [LARGE SCALE GENOMIC DNA]</scope>
    <source>
        <strain evidence="4">p50T</strain>
    </source>
</reference>
<dbReference type="EnsemblMetazoa" id="XM_012690868.3">
    <property type="protein sequence ID" value="XP_012546322.2"/>
    <property type="gene ID" value="LOC101743076"/>
</dbReference>
<dbReference type="PANTHER" id="PTHR34494">
    <property type="entry name" value="PROTEIN CBG25024"/>
    <property type="match status" value="1"/>
</dbReference>
<feature type="compositionally biased region" description="Polar residues" evidence="1">
    <location>
        <begin position="281"/>
        <end position="292"/>
    </location>
</feature>
<feature type="region of interest" description="Disordered" evidence="1">
    <location>
        <begin position="181"/>
        <end position="201"/>
    </location>
</feature>
<keyword evidence="2" id="KW-1133">Transmembrane helix</keyword>
<feature type="compositionally biased region" description="Basic and acidic residues" evidence="1">
    <location>
        <begin position="299"/>
        <end position="308"/>
    </location>
</feature>
<evidence type="ECO:0000313" key="4">
    <source>
        <dbReference type="Proteomes" id="UP000005204"/>
    </source>
</evidence>
<feature type="region of interest" description="Disordered" evidence="1">
    <location>
        <begin position="274"/>
        <end position="346"/>
    </location>
</feature>
<feature type="transmembrane region" description="Helical" evidence="2">
    <location>
        <begin position="636"/>
        <end position="659"/>
    </location>
</feature>
<evidence type="ECO:0000256" key="1">
    <source>
        <dbReference type="SAM" id="MobiDB-lite"/>
    </source>
</evidence>
<dbReference type="EnsemblMetazoa" id="XM_004926700.4">
    <property type="protein sequence ID" value="XP_004926757.2"/>
    <property type="gene ID" value="LOC101743076"/>
</dbReference>
<dbReference type="GeneID" id="101743076"/>
<protein>
    <submittedName>
        <fullName evidence="3">Uncharacterized protein</fullName>
    </submittedName>
</protein>